<proteinExistence type="predicted"/>
<name>A0A5E4LTI5_9ARCH</name>
<reference evidence="2 3" key="1">
    <citation type="submission" date="2019-08" db="EMBL/GenBank/DDBJ databases">
        <authorList>
            <person name="Vazquez-Campos X."/>
        </authorList>
    </citation>
    <scope>NUCLEOTIDE SEQUENCE [LARGE SCALE GENOMIC DNA]</scope>
    <source>
        <strain evidence="2">LFW-283_2</strain>
    </source>
</reference>
<dbReference type="EMBL" id="CABMJJ010000007">
    <property type="protein sequence ID" value="VVC03352.1"/>
    <property type="molecule type" value="Genomic_DNA"/>
</dbReference>
<gene>
    <name evidence="2" type="ORF">LFW2832_00314</name>
</gene>
<dbReference type="CDD" id="cd22231">
    <property type="entry name" value="RHH_NikR_HicB-like"/>
    <property type="match status" value="1"/>
</dbReference>
<dbReference type="Gene3D" id="3.30.70.1150">
    <property type="entry name" value="ACT-like. Chain A, domain 2"/>
    <property type="match status" value="1"/>
</dbReference>
<sequence>MSLDNETLKELDRVQQTLGFKSRSKLLRTTLQSLINEYRIMESLKGHVDSVFVVTYKESEKHSISDLLHNFEDTIKTVIHQHHVGVCLEVLIICADAKRIRELFSILKKHKGVRSVSCSVI</sequence>
<comment type="caution">
    <text evidence="2">The sequence shown here is derived from an EMBL/GenBank/DDBJ whole genome shotgun (WGS) entry which is preliminary data.</text>
</comment>
<evidence type="ECO:0000313" key="2">
    <source>
        <dbReference type="EMBL" id="VVC03352.1"/>
    </source>
</evidence>
<dbReference type="SUPFAM" id="SSF55021">
    <property type="entry name" value="ACT-like"/>
    <property type="match status" value="1"/>
</dbReference>
<accession>A0A5E4LTI5</accession>
<evidence type="ECO:0000313" key="3">
    <source>
        <dbReference type="Proteomes" id="UP000789941"/>
    </source>
</evidence>
<dbReference type="PANTHER" id="PTHR34719:SF2">
    <property type="entry name" value="NICKEL-RESPONSIVE REGULATOR"/>
    <property type="match status" value="1"/>
</dbReference>
<feature type="domain" description="Transcription factor NikR nickel binding C-terminal" evidence="1">
    <location>
        <begin position="61"/>
        <end position="120"/>
    </location>
</feature>
<dbReference type="Gene3D" id="1.10.1220.10">
    <property type="entry name" value="Met repressor-like"/>
    <property type="match status" value="1"/>
</dbReference>
<dbReference type="InterPro" id="IPR027271">
    <property type="entry name" value="Acetolactate_synth/TF_NikR_C"/>
</dbReference>
<organism evidence="2 3">
    <name type="scientific">Candidatus Bilamarchaeum dharawalense</name>
    <dbReference type="NCBI Taxonomy" id="2885759"/>
    <lineage>
        <taxon>Archaea</taxon>
        <taxon>Candidatus Micrarchaeota</taxon>
        <taxon>Candidatus Micrarchaeia</taxon>
        <taxon>Candidatus Anstonellales</taxon>
        <taxon>Candidatus Bilamarchaeaceae</taxon>
        <taxon>Candidatus Bilamarchaeum</taxon>
    </lineage>
</organism>
<dbReference type="GO" id="GO:0006355">
    <property type="term" value="P:regulation of DNA-templated transcription"/>
    <property type="evidence" value="ECO:0007669"/>
    <property type="project" value="InterPro"/>
</dbReference>
<dbReference type="InterPro" id="IPR045865">
    <property type="entry name" value="ACT-like_dom_sf"/>
</dbReference>
<dbReference type="GO" id="GO:0003677">
    <property type="term" value="F:DNA binding"/>
    <property type="evidence" value="ECO:0007669"/>
    <property type="project" value="TreeGrafter"/>
</dbReference>
<dbReference type="Pfam" id="PF08753">
    <property type="entry name" value="NikR_C"/>
    <property type="match status" value="1"/>
</dbReference>
<dbReference type="AlphaFoldDB" id="A0A5E4LTI5"/>
<dbReference type="InterPro" id="IPR013321">
    <property type="entry name" value="Arc_rbn_hlx_hlx"/>
</dbReference>
<dbReference type="Proteomes" id="UP000789941">
    <property type="component" value="Unassembled WGS sequence"/>
</dbReference>
<evidence type="ECO:0000259" key="1">
    <source>
        <dbReference type="Pfam" id="PF08753"/>
    </source>
</evidence>
<dbReference type="InterPro" id="IPR014864">
    <property type="entry name" value="TF_NikR_Ni-bd_C"/>
</dbReference>
<dbReference type="PANTHER" id="PTHR34719">
    <property type="entry name" value="NICKEL-RESPONSIVE REGULATOR"/>
    <property type="match status" value="1"/>
</dbReference>
<protein>
    <submittedName>
        <fullName evidence="2">Nickel-responsive regulator</fullName>
    </submittedName>
</protein>
<dbReference type="InterPro" id="IPR050192">
    <property type="entry name" value="CopG/NikR_regulator"/>
</dbReference>